<sequence length="79" mass="8389">MSIEALAMAGVDYIKSGIDLEEVERGDEEKTAPQHLLAVEHKAGQVVTVKSDEKWQVDATIGACAESVASSAEKSETSI</sequence>
<protein>
    <submittedName>
        <fullName evidence="1">Uncharacterized protein</fullName>
    </submittedName>
</protein>
<dbReference type="Proteomes" id="UP001054252">
    <property type="component" value="Unassembled WGS sequence"/>
</dbReference>
<dbReference type="AlphaFoldDB" id="A0AAV5KFQ4"/>
<evidence type="ECO:0000313" key="2">
    <source>
        <dbReference type="Proteomes" id="UP001054252"/>
    </source>
</evidence>
<comment type="caution">
    <text evidence="1">The sequence shown here is derived from an EMBL/GenBank/DDBJ whole genome shotgun (WGS) entry which is preliminary data.</text>
</comment>
<dbReference type="EMBL" id="BPVZ01000063">
    <property type="protein sequence ID" value="GKV23433.1"/>
    <property type="molecule type" value="Genomic_DNA"/>
</dbReference>
<proteinExistence type="predicted"/>
<accession>A0AAV5KFQ4</accession>
<evidence type="ECO:0000313" key="1">
    <source>
        <dbReference type="EMBL" id="GKV23433.1"/>
    </source>
</evidence>
<name>A0AAV5KFQ4_9ROSI</name>
<keyword evidence="2" id="KW-1185">Reference proteome</keyword>
<organism evidence="1 2">
    <name type="scientific">Rubroshorea leprosula</name>
    <dbReference type="NCBI Taxonomy" id="152421"/>
    <lineage>
        <taxon>Eukaryota</taxon>
        <taxon>Viridiplantae</taxon>
        <taxon>Streptophyta</taxon>
        <taxon>Embryophyta</taxon>
        <taxon>Tracheophyta</taxon>
        <taxon>Spermatophyta</taxon>
        <taxon>Magnoliopsida</taxon>
        <taxon>eudicotyledons</taxon>
        <taxon>Gunneridae</taxon>
        <taxon>Pentapetalae</taxon>
        <taxon>rosids</taxon>
        <taxon>malvids</taxon>
        <taxon>Malvales</taxon>
        <taxon>Dipterocarpaceae</taxon>
        <taxon>Rubroshorea</taxon>
    </lineage>
</organism>
<reference evidence="1 2" key="1">
    <citation type="journal article" date="2021" name="Commun. Biol.">
        <title>The genome of Shorea leprosula (Dipterocarpaceae) highlights the ecological relevance of drought in aseasonal tropical rainforests.</title>
        <authorList>
            <person name="Ng K.K.S."/>
            <person name="Kobayashi M.J."/>
            <person name="Fawcett J.A."/>
            <person name="Hatakeyama M."/>
            <person name="Paape T."/>
            <person name="Ng C.H."/>
            <person name="Ang C.C."/>
            <person name="Tnah L.H."/>
            <person name="Lee C.T."/>
            <person name="Nishiyama T."/>
            <person name="Sese J."/>
            <person name="O'Brien M.J."/>
            <person name="Copetti D."/>
            <person name="Mohd Noor M.I."/>
            <person name="Ong R.C."/>
            <person name="Putra M."/>
            <person name="Sireger I.Z."/>
            <person name="Indrioko S."/>
            <person name="Kosugi Y."/>
            <person name="Izuno A."/>
            <person name="Isagi Y."/>
            <person name="Lee S.L."/>
            <person name="Shimizu K.K."/>
        </authorList>
    </citation>
    <scope>NUCLEOTIDE SEQUENCE [LARGE SCALE GENOMIC DNA]</scope>
    <source>
        <strain evidence="1">214</strain>
    </source>
</reference>
<gene>
    <name evidence="1" type="ORF">SLEP1_g33162</name>
</gene>